<sequence>MSFPPSPPPPPNQPPHPNPGGFGPPAGGYGPGGQGQGGGYGPGGYGTPPGNQAPGGYGPPAGGGFGPPGPGGPGGWQQPPGPPGGGGNGKTIAAIIGGGVLVLAAVITVIVVSNSDDNGNHRAQRPSSSVGASPSESASPTPYGDPTPSATPTDSDFESALPKPSNGKIPFYLLKVGDCYDRMADGGGYNDEASCNGPHDAEVVTTHRLESGLTTESGIKSKASSLCRDELERKAAQQPAGTAEGTFIQYPSISGYRLGIKTVSCALTGNSSGTKKLTKPLS</sequence>
<feature type="compositionally biased region" description="Gly residues" evidence="1">
    <location>
        <begin position="20"/>
        <end position="66"/>
    </location>
</feature>
<keyword evidence="2" id="KW-1133">Transmembrane helix</keyword>
<keyword evidence="4" id="KW-1185">Reference proteome</keyword>
<keyword evidence="2" id="KW-0812">Transmembrane</keyword>
<keyword evidence="2" id="KW-0472">Membrane</keyword>
<dbReference type="Proteomes" id="UP000431826">
    <property type="component" value="Unassembled WGS sequence"/>
</dbReference>
<feature type="compositionally biased region" description="Low complexity" evidence="1">
    <location>
        <begin position="126"/>
        <end position="140"/>
    </location>
</feature>
<feature type="region of interest" description="Disordered" evidence="1">
    <location>
        <begin position="1"/>
        <end position="89"/>
    </location>
</feature>
<organism evidence="3 4">
    <name type="scientific">Streptomyces tubercidicus</name>
    <dbReference type="NCBI Taxonomy" id="47759"/>
    <lineage>
        <taxon>Bacteria</taxon>
        <taxon>Bacillati</taxon>
        <taxon>Actinomycetota</taxon>
        <taxon>Actinomycetes</taxon>
        <taxon>Kitasatosporales</taxon>
        <taxon>Streptomycetaceae</taxon>
        <taxon>Streptomyces</taxon>
    </lineage>
</organism>
<dbReference type="AlphaFoldDB" id="A0A640UMQ7"/>
<evidence type="ECO:0000313" key="4">
    <source>
        <dbReference type="Proteomes" id="UP000431826"/>
    </source>
</evidence>
<feature type="compositionally biased region" description="Pro residues" evidence="1">
    <location>
        <begin position="1"/>
        <end position="18"/>
    </location>
</feature>
<evidence type="ECO:0000256" key="1">
    <source>
        <dbReference type="SAM" id="MobiDB-lite"/>
    </source>
</evidence>
<gene>
    <name evidence="3" type="ORF">Stube_05840</name>
</gene>
<comment type="caution">
    <text evidence="3">The sequence shown here is derived from an EMBL/GenBank/DDBJ whole genome shotgun (WGS) entry which is preliminary data.</text>
</comment>
<feature type="region of interest" description="Disordered" evidence="1">
    <location>
        <begin position="116"/>
        <end position="163"/>
    </location>
</feature>
<proteinExistence type="predicted"/>
<reference evidence="3 4" key="1">
    <citation type="submission" date="2019-12" db="EMBL/GenBank/DDBJ databases">
        <title>Whole genome shotgun sequence of Streptomyces tubercidicus NBRC 13090.</title>
        <authorList>
            <person name="Ichikawa N."/>
            <person name="Kimura A."/>
            <person name="Kitahashi Y."/>
            <person name="Komaki H."/>
            <person name="Tamura T."/>
        </authorList>
    </citation>
    <scope>NUCLEOTIDE SEQUENCE [LARGE SCALE GENOMIC DNA]</scope>
    <source>
        <strain evidence="3 4">NBRC 13090</strain>
    </source>
</reference>
<evidence type="ECO:0000256" key="2">
    <source>
        <dbReference type="SAM" id="Phobius"/>
    </source>
</evidence>
<dbReference type="EMBL" id="BLIR01000001">
    <property type="protein sequence ID" value="GFE35911.1"/>
    <property type="molecule type" value="Genomic_DNA"/>
</dbReference>
<dbReference type="OrthoDB" id="3854759at2"/>
<dbReference type="GeneID" id="96281764"/>
<evidence type="ECO:0008006" key="5">
    <source>
        <dbReference type="Google" id="ProtNLM"/>
    </source>
</evidence>
<protein>
    <recommendedName>
        <fullName evidence="5">Septum formation-related domain-containing protein</fullName>
    </recommendedName>
</protein>
<name>A0A640UMQ7_9ACTN</name>
<accession>A0A640UMQ7</accession>
<dbReference type="RefSeq" id="WP_159742318.1">
    <property type="nucleotide sequence ID" value="NZ_BLIR01000001.1"/>
</dbReference>
<evidence type="ECO:0000313" key="3">
    <source>
        <dbReference type="EMBL" id="GFE35911.1"/>
    </source>
</evidence>
<feature type="transmembrane region" description="Helical" evidence="2">
    <location>
        <begin position="92"/>
        <end position="112"/>
    </location>
</feature>